<sequence length="327" mass="37107">MNDAMEKVDRYKAIYSQLKSNLRWKVSDNRTLMMAASLYVTSQREFDIDRFQRLGDFIKNEVGIFSTLKSQLRFTIAAMLDTRFDNPEAAFADFSESYEILIREGFTRGVYSYIAAVVLCVHESKEEAASLAMDIYKKMREEHFFLTGQSDYPLAMLLAERNQEIDSLIVRIEDFYNTLDQAGFRKGNDLQSMSHILSLHENPDQKQLIARCTHLFDGMRQLDIRPKASLYPQLAVLSFLSDSENHLMAVKEIWETLNAEKLFKWHKDINFMMAVSFYIADKIEHSSMVETSLYTTMETLIQAQQAASVAAISGAAAAAGAAGGGSD</sequence>
<dbReference type="Proteomes" id="UP000325182">
    <property type="component" value="Unassembled WGS sequence"/>
</dbReference>
<evidence type="ECO:0000313" key="1">
    <source>
        <dbReference type="EMBL" id="TYR99787.1"/>
    </source>
</evidence>
<dbReference type="InterPro" id="IPR025062">
    <property type="entry name" value="DUF4003"/>
</dbReference>
<reference evidence="1 2" key="1">
    <citation type="submission" date="2019-08" db="EMBL/GenBank/DDBJ databases">
        <title>Bacillus genomes from the desert of Cuatro Cienegas, Coahuila.</title>
        <authorList>
            <person name="Olmedo-Alvarez G."/>
        </authorList>
    </citation>
    <scope>NUCLEOTIDE SEQUENCE [LARGE SCALE GENOMIC DNA]</scope>
    <source>
        <strain evidence="1 2">CH128b_4D</strain>
    </source>
</reference>
<proteinExistence type="predicted"/>
<evidence type="ECO:0000313" key="2">
    <source>
        <dbReference type="Proteomes" id="UP000325182"/>
    </source>
</evidence>
<accession>A0A5D4MEA2</accession>
<name>A0A5D4MEA2_9BACI</name>
<dbReference type="AlphaFoldDB" id="A0A5D4MEA2"/>
<dbReference type="EMBL" id="VTEG01000004">
    <property type="protein sequence ID" value="TYR99787.1"/>
    <property type="molecule type" value="Genomic_DNA"/>
</dbReference>
<organism evidence="1 2">
    <name type="scientific">Rossellomorea vietnamensis</name>
    <dbReference type="NCBI Taxonomy" id="218284"/>
    <lineage>
        <taxon>Bacteria</taxon>
        <taxon>Bacillati</taxon>
        <taxon>Bacillota</taxon>
        <taxon>Bacilli</taxon>
        <taxon>Bacillales</taxon>
        <taxon>Bacillaceae</taxon>
        <taxon>Rossellomorea</taxon>
    </lineage>
</organism>
<protein>
    <submittedName>
        <fullName evidence="1">DUF4003 domain-containing protein</fullName>
    </submittedName>
</protein>
<comment type="caution">
    <text evidence="1">The sequence shown here is derived from an EMBL/GenBank/DDBJ whole genome shotgun (WGS) entry which is preliminary data.</text>
</comment>
<gene>
    <name evidence="1" type="ORF">FZC84_08175</name>
</gene>
<dbReference type="Pfam" id="PF13170">
    <property type="entry name" value="DUF4003"/>
    <property type="match status" value="1"/>
</dbReference>
<dbReference type="RefSeq" id="WP_148953533.1">
    <property type="nucleotide sequence ID" value="NZ_VTEG01000004.1"/>
</dbReference>